<dbReference type="Gene3D" id="3.90.1570.10">
    <property type="entry name" value="tt1808, chain A"/>
    <property type="match status" value="1"/>
</dbReference>
<dbReference type="PANTHER" id="PTHR47152">
    <property type="entry name" value="SLR2084 PROTEIN-RELATED"/>
    <property type="match status" value="1"/>
</dbReference>
<feature type="domain" description="Putative restriction endonuclease" evidence="1">
    <location>
        <begin position="52"/>
        <end position="184"/>
    </location>
</feature>
<sequence>MNAASHDIAIVSPITPCFTGALIEKSASLRDGLMAKAPKPSEQRIVLEKISWQQFETILAETGVERTTRFTFDRGRLEMMTPLDEHERCHKLIESLILVLVDEMQLPVEGYKAPTLMRSDLKLAIEPETGYYIQHAADVHSKAAIELRVDPPPDLVLDVSLNASTLDRLSIYAALGVPEVWRYVSQAGDDFFKGNLQTYRLHGTRYVESTNGFAFPFLPAGRILQFIDESDALGLMTALRSLRDWVQGLRL</sequence>
<dbReference type="AlphaFoldDB" id="A0A2T1DTX5"/>
<dbReference type="OrthoDB" id="5768410at2"/>
<dbReference type="Proteomes" id="UP000239576">
    <property type="component" value="Unassembled WGS sequence"/>
</dbReference>
<proteinExistence type="predicted"/>
<name>A0A2T1DTX5_9CYAN</name>
<comment type="caution">
    <text evidence="2">The sequence shown here is derived from an EMBL/GenBank/DDBJ whole genome shotgun (WGS) entry which is preliminary data.</text>
</comment>
<dbReference type="InterPro" id="IPR012296">
    <property type="entry name" value="Nuclease_put_TT1808"/>
</dbReference>
<evidence type="ECO:0000259" key="1">
    <source>
        <dbReference type="Pfam" id="PF05685"/>
    </source>
</evidence>
<dbReference type="EMBL" id="PVWK01000158">
    <property type="protein sequence ID" value="PSB23922.1"/>
    <property type="molecule type" value="Genomic_DNA"/>
</dbReference>
<dbReference type="InterPro" id="IPR008538">
    <property type="entry name" value="Uma2"/>
</dbReference>
<organism evidence="2 3">
    <name type="scientific">Stenomitos frigidus ULC18</name>
    <dbReference type="NCBI Taxonomy" id="2107698"/>
    <lineage>
        <taxon>Bacteria</taxon>
        <taxon>Bacillati</taxon>
        <taxon>Cyanobacteriota</taxon>
        <taxon>Cyanophyceae</taxon>
        <taxon>Leptolyngbyales</taxon>
        <taxon>Leptolyngbyaceae</taxon>
        <taxon>Stenomitos</taxon>
    </lineage>
</organism>
<reference evidence="2 3" key="2">
    <citation type="submission" date="2018-03" db="EMBL/GenBank/DDBJ databases">
        <title>The ancient ancestry and fast evolution of plastids.</title>
        <authorList>
            <person name="Moore K.R."/>
            <person name="Magnabosco C."/>
            <person name="Momper L."/>
            <person name="Gold D.A."/>
            <person name="Bosak T."/>
            <person name="Fournier G.P."/>
        </authorList>
    </citation>
    <scope>NUCLEOTIDE SEQUENCE [LARGE SCALE GENOMIC DNA]</scope>
    <source>
        <strain evidence="2 3">ULC18</strain>
    </source>
</reference>
<evidence type="ECO:0000313" key="2">
    <source>
        <dbReference type="EMBL" id="PSB23922.1"/>
    </source>
</evidence>
<dbReference type="Pfam" id="PF05685">
    <property type="entry name" value="Uma2"/>
    <property type="match status" value="1"/>
</dbReference>
<accession>A0A2T1DTX5</accession>
<keyword evidence="3" id="KW-1185">Reference proteome</keyword>
<dbReference type="RefSeq" id="WP_106260760.1">
    <property type="nucleotide sequence ID" value="NZ_CAWNSW010000147.1"/>
</dbReference>
<gene>
    <name evidence="2" type="ORF">C7B82_29530</name>
</gene>
<reference evidence="3" key="1">
    <citation type="submission" date="2018-02" db="EMBL/GenBank/DDBJ databases">
        <authorList>
            <person name="Moore K."/>
            <person name="Momper L."/>
        </authorList>
    </citation>
    <scope>NUCLEOTIDE SEQUENCE [LARGE SCALE GENOMIC DNA]</scope>
    <source>
        <strain evidence="3">ULC18</strain>
    </source>
</reference>
<evidence type="ECO:0000313" key="3">
    <source>
        <dbReference type="Proteomes" id="UP000239576"/>
    </source>
</evidence>
<protein>
    <recommendedName>
        <fullName evidence="1">Putative restriction endonuclease domain-containing protein</fullName>
    </recommendedName>
</protein>